<dbReference type="Pfam" id="PF08245">
    <property type="entry name" value="Mur_ligase_M"/>
    <property type="match status" value="2"/>
</dbReference>
<accession>A0A1G1ZUJ6</accession>
<feature type="domain" description="Mur ligase C-terminal" evidence="4">
    <location>
        <begin position="271"/>
        <end position="396"/>
    </location>
</feature>
<dbReference type="PANTHER" id="PTHR43024:SF1">
    <property type="entry name" value="UDP-N-ACETYLMURAMOYL-TRIPEPTIDE--D-ALANYL-D-ALANINE LIGASE"/>
    <property type="match status" value="1"/>
</dbReference>
<proteinExistence type="predicted"/>
<protein>
    <recommendedName>
        <fullName evidence="8">UDP-N-acetylmuramoyl-tripeptide--D-alanyl-D-alanine ligase</fullName>
    </recommendedName>
</protein>
<dbReference type="Gene3D" id="3.40.1190.10">
    <property type="entry name" value="Mur-like, catalytic domain"/>
    <property type="match status" value="1"/>
</dbReference>
<dbReference type="InterPro" id="IPR036615">
    <property type="entry name" value="Mur_ligase_C_dom_sf"/>
</dbReference>
<dbReference type="EMBL" id="MHJL01000021">
    <property type="protein sequence ID" value="OGY67517.1"/>
    <property type="molecule type" value="Genomic_DNA"/>
</dbReference>
<dbReference type="GO" id="GO:0016881">
    <property type="term" value="F:acid-amino acid ligase activity"/>
    <property type="evidence" value="ECO:0007669"/>
    <property type="project" value="InterPro"/>
</dbReference>
<sequence>MKEFLRKILKWKLRVFAKLILWKYQPGIIGITGSVGKTSAKEAIHTVLRNIRNVRVSRGNFNNEIGLPLTILGHWDKVGSWGFWCKVFFVSALRLIFRMDYPELLVLEYGADRPGDLKYLLDIAKPQIGVITAIGDIPVHVEFYNSPDAVAREKGYLIEALMSAGFAILNYDDEAVLAMKERTRAHIVTYGFDEGAELRITNFQNRMEGDRPEGISFKLEYGGSFVPVRLDDCFGKAQAYAAAIAAAVGLAFGINLVKIAEALTYYQAPSRRMKLIAGIKGSYIIDDSYNASPLAMRAALDTLKSLGKGRKIAVLGDMLEIGKYTLGAHEALGELAGKFLDILVTVGPRAKFIAEAANNAGLAKKNIFSFDEAEEAKRKVQELIKKGDLILVKASRAIGLDKIVEEIRQI</sequence>
<keyword evidence="3" id="KW-0067">ATP-binding</keyword>
<dbReference type="PANTHER" id="PTHR43024">
    <property type="entry name" value="UDP-N-ACETYLMURAMOYL-TRIPEPTIDE--D-ALANYL-D-ALANINE LIGASE"/>
    <property type="match status" value="1"/>
</dbReference>
<evidence type="ECO:0000256" key="1">
    <source>
        <dbReference type="ARBA" id="ARBA00022598"/>
    </source>
</evidence>
<dbReference type="GO" id="GO:0005524">
    <property type="term" value="F:ATP binding"/>
    <property type="evidence" value="ECO:0007669"/>
    <property type="project" value="UniProtKB-KW"/>
</dbReference>
<gene>
    <name evidence="6" type="ORF">A3I24_00270</name>
</gene>
<reference evidence="6 7" key="1">
    <citation type="journal article" date="2016" name="Nat. Commun.">
        <title>Thousands of microbial genomes shed light on interconnected biogeochemical processes in an aquifer system.</title>
        <authorList>
            <person name="Anantharaman K."/>
            <person name="Brown C.T."/>
            <person name="Hug L.A."/>
            <person name="Sharon I."/>
            <person name="Castelle C.J."/>
            <person name="Probst A.J."/>
            <person name="Thomas B.C."/>
            <person name="Singh A."/>
            <person name="Wilkins M.J."/>
            <person name="Karaoz U."/>
            <person name="Brodie E.L."/>
            <person name="Williams K.H."/>
            <person name="Hubbard S.S."/>
            <person name="Banfield J.F."/>
        </authorList>
    </citation>
    <scope>NUCLEOTIDE SEQUENCE [LARGE SCALE GENOMIC DNA]</scope>
</reference>
<dbReference type="InterPro" id="IPR036565">
    <property type="entry name" value="Mur-like_cat_sf"/>
</dbReference>
<dbReference type="SUPFAM" id="SSF53244">
    <property type="entry name" value="MurD-like peptide ligases, peptide-binding domain"/>
    <property type="match status" value="1"/>
</dbReference>
<dbReference type="InterPro" id="IPR013221">
    <property type="entry name" value="Mur_ligase_cen"/>
</dbReference>
<evidence type="ECO:0000313" key="7">
    <source>
        <dbReference type="Proteomes" id="UP000177690"/>
    </source>
</evidence>
<keyword evidence="1" id="KW-0436">Ligase</keyword>
<feature type="domain" description="Mur ligase central" evidence="5">
    <location>
        <begin position="98"/>
        <end position="247"/>
    </location>
</feature>
<feature type="domain" description="Mur ligase central" evidence="5">
    <location>
        <begin position="31"/>
        <end position="72"/>
    </location>
</feature>
<evidence type="ECO:0000313" key="6">
    <source>
        <dbReference type="EMBL" id="OGY67517.1"/>
    </source>
</evidence>
<evidence type="ECO:0000256" key="2">
    <source>
        <dbReference type="ARBA" id="ARBA00022741"/>
    </source>
</evidence>
<evidence type="ECO:0000259" key="4">
    <source>
        <dbReference type="Pfam" id="PF02875"/>
    </source>
</evidence>
<organism evidence="6 7">
    <name type="scientific">Candidatus Harrisonbacteria bacterium RIFCSPLOWO2_02_FULL_41_13b</name>
    <dbReference type="NCBI Taxonomy" id="1798409"/>
    <lineage>
        <taxon>Bacteria</taxon>
        <taxon>Candidatus Harrisoniibacteriota</taxon>
    </lineage>
</organism>
<evidence type="ECO:0008006" key="8">
    <source>
        <dbReference type="Google" id="ProtNLM"/>
    </source>
</evidence>
<dbReference type="Pfam" id="PF02875">
    <property type="entry name" value="Mur_ligase_C"/>
    <property type="match status" value="1"/>
</dbReference>
<dbReference type="STRING" id="1798409.A3I24_00270"/>
<evidence type="ECO:0000259" key="5">
    <source>
        <dbReference type="Pfam" id="PF08245"/>
    </source>
</evidence>
<comment type="caution">
    <text evidence="6">The sequence shown here is derived from an EMBL/GenBank/DDBJ whole genome shotgun (WGS) entry which is preliminary data.</text>
</comment>
<dbReference type="Gene3D" id="3.90.190.20">
    <property type="entry name" value="Mur ligase, C-terminal domain"/>
    <property type="match status" value="1"/>
</dbReference>
<dbReference type="SUPFAM" id="SSF53623">
    <property type="entry name" value="MurD-like peptide ligases, catalytic domain"/>
    <property type="match status" value="1"/>
</dbReference>
<dbReference type="InterPro" id="IPR051046">
    <property type="entry name" value="MurCDEF_CellWall_CoF430Synth"/>
</dbReference>
<keyword evidence="2" id="KW-0547">Nucleotide-binding</keyword>
<dbReference type="AlphaFoldDB" id="A0A1G1ZUJ6"/>
<name>A0A1G1ZUJ6_9BACT</name>
<dbReference type="Proteomes" id="UP000177690">
    <property type="component" value="Unassembled WGS sequence"/>
</dbReference>
<dbReference type="InterPro" id="IPR004101">
    <property type="entry name" value="Mur_ligase_C"/>
</dbReference>
<evidence type="ECO:0000256" key="3">
    <source>
        <dbReference type="ARBA" id="ARBA00022840"/>
    </source>
</evidence>